<sequence>MSTLPKHNAPSASTPASVAFGAAAWYFVFATIVVVMAFTFGEAGTIGTITFIVMILLSAAAAVGCFWQAKALKQKALLRDWPERKPTVIRKIIGAILIAASVVGGVASAPYLFVVLILSTSATGGDGGGLGITVYVLVSLAVLAVLCVGAMLYRAGSAYPGHPAQKPIGTKP</sequence>
<feature type="transmembrane region" description="Helical" evidence="1">
    <location>
        <begin position="46"/>
        <end position="67"/>
    </location>
</feature>
<dbReference type="AlphaFoldDB" id="A0A7X5R4Q2"/>
<keyword evidence="3" id="KW-1185">Reference proteome</keyword>
<evidence type="ECO:0000256" key="1">
    <source>
        <dbReference type="SAM" id="Phobius"/>
    </source>
</evidence>
<dbReference type="RefSeq" id="WP_167152445.1">
    <property type="nucleotide sequence ID" value="NZ_JAAMOX010000004.1"/>
</dbReference>
<reference evidence="2 3" key="1">
    <citation type="submission" date="2020-02" db="EMBL/GenBank/DDBJ databases">
        <title>Sequencing the genomes of 1000 actinobacteria strains.</title>
        <authorList>
            <person name="Klenk H.-P."/>
        </authorList>
    </citation>
    <scope>NUCLEOTIDE SEQUENCE [LARGE SCALE GENOMIC DNA]</scope>
    <source>
        <strain evidence="2 3">DSM 27960</strain>
    </source>
</reference>
<feature type="transmembrane region" description="Helical" evidence="1">
    <location>
        <begin position="130"/>
        <end position="153"/>
    </location>
</feature>
<keyword evidence="1" id="KW-0812">Transmembrane</keyword>
<keyword evidence="1" id="KW-1133">Transmembrane helix</keyword>
<keyword evidence="1" id="KW-0472">Membrane</keyword>
<dbReference type="EMBL" id="JAAMOX010000004">
    <property type="protein sequence ID" value="NIH55337.1"/>
    <property type="molecule type" value="Genomic_DNA"/>
</dbReference>
<gene>
    <name evidence="2" type="ORF">FHX76_003258</name>
</gene>
<name>A0A7X5R4Q2_9MICO</name>
<protein>
    <submittedName>
        <fullName evidence="2">Uncharacterized protein</fullName>
    </submittedName>
</protein>
<feature type="transmembrane region" description="Helical" evidence="1">
    <location>
        <begin position="88"/>
        <end position="118"/>
    </location>
</feature>
<organism evidence="2 3">
    <name type="scientific">Lysinibacter cavernae</name>
    <dbReference type="NCBI Taxonomy" id="1640652"/>
    <lineage>
        <taxon>Bacteria</taxon>
        <taxon>Bacillati</taxon>
        <taxon>Actinomycetota</taxon>
        <taxon>Actinomycetes</taxon>
        <taxon>Micrococcales</taxon>
        <taxon>Microbacteriaceae</taxon>
        <taxon>Lysinibacter</taxon>
    </lineage>
</organism>
<proteinExistence type="predicted"/>
<comment type="caution">
    <text evidence="2">The sequence shown here is derived from an EMBL/GenBank/DDBJ whole genome shotgun (WGS) entry which is preliminary data.</text>
</comment>
<evidence type="ECO:0000313" key="3">
    <source>
        <dbReference type="Proteomes" id="UP000541033"/>
    </source>
</evidence>
<dbReference type="Proteomes" id="UP000541033">
    <property type="component" value="Unassembled WGS sequence"/>
</dbReference>
<feature type="transmembrane region" description="Helical" evidence="1">
    <location>
        <begin position="20"/>
        <end position="40"/>
    </location>
</feature>
<evidence type="ECO:0000313" key="2">
    <source>
        <dbReference type="EMBL" id="NIH55337.1"/>
    </source>
</evidence>
<accession>A0A7X5R4Q2</accession>